<dbReference type="Proteomes" id="UP000199515">
    <property type="component" value="Unassembled WGS sequence"/>
</dbReference>
<dbReference type="PANTHER" id="PTHR36923:SF3">
    <property type="entry name" value="FERREDOXIN"/>
    <property type="match status" value="1"/>
</dbReference>
<evidence type="ECO:0000256" key="1">
    <source>
        <dbReference type="ARBA" id="ARBA00001927"/>
    </source>
</evidence>
<evidence type="ECO:0000313" key="9">
    <source>
        <dbReference type="EMBL" id="SDY09570.1"/>
    </source>
</evidence>
<dbReference type="PANTHER" id="PTHR36923">
    <property type="entry name" value="FERREDOXIN"/>
    <property type="match status" value="1"/>
</dbReference>
<evidence type="ECO:0000256" key="3">
    <source>
        <dbReference type="ARBA" id="ARBA00022723"/>
    </source>
</evidence>
<evidence type="ECO:0000313" key="10">
    <source>
        <dbReference type="Proteomes" id="UP000199515"/>
    </source>
</evidence>
<keyword evidence="10" id="KW-1185">Reference proteome</keyword>
<dbReference type="EMBL" id="FNON01000004">
    <property type="protein sequence ID" value="SDY09570.1"/>
    <property type="molecule type" value="Genomic_DNA"/>
</dbReference>
<dbReference type="GO" id="GO:0009055">
    <property type="term" value="F:electron transfer activity"/>
    <property type="evidence" value="ECO:0007669"/>
    <property type="project" value="UniProtKB-UniRule"/>
</dbReference>
<dbReference type="SUPFAM" id="SSF54862">
    <property type="entry name" value="4Fe-4S ferredoxins"/>
    <property type="match status" value="1"/>
</dbReference>
<organism evidence="9 10">
    <name type="scientific">Amycolatopsis xylanica</name>
    <dbReference type="NCBI Taxonomy" id="589385"/>
    <lineage>
        <taxon>Bacteria</taxon>
        <taxon>Bacillati</taxon>
        <taxon>Actinomycetota</taxon>
        <taxon>Actinomycetes</taxon>
        <taxon>Pseudonocardiales</taxon>
        <taxon>Pseudonocardiaceae</taxon>
        <taxon>Amycolatopsis</taxon>
    </lineage>
</organism>
<keyword evidence="5 8" id="KW-0408">Iron</keyword>
<evidence type="ECO:0000256" key="5">
    <source>
        <dbReference type="ARBA" id="ARBA00023004"/>
    </source>
</evidence>
<proteinExistence type="predicted"/>
<dbReference type="RefSeq" id="WP_091291376.1">
    <property type="nucleotide sequence ID" value="NZ_FNON01000004.1"/>
</dbReference>
<evidence type="ECO:0000256" key="7">
    <source>
        <dbReference type="ARBA" id="ARBA00023291"/>
    </source>
</evidence>
<dbReference type="InterPro" id="IPR051269">
    <property type="entry name" value="Fe-S_cluster_ET"/>
</dbReference>
<sequence>MKVTADTGKCVSSGQCVLTAPEIFDQREEDGLVVVIDAEPPPAQHALARESELQCPVAAIRLLDA</sequence>
<evidence type="ECO:0000256" key="4">
    <source>
        <dbReference type="ARBA" id="ARBA00022982"/>
    </source>
</evidence>
<gene>
    <name evidence="9" type="ORF">SAMN05421504_104488</name>
</gene>
<evidence type="ECO:0000256" key="2">
    <source>
        <dbReference type="ARBA" id="ARBA00022448"/>
    </source>
</evidence>
<dbReference type="OrthoDB" id="14703at2"/>
<dbReference type="STRING" id="589385.SAMN05421504_104488"/>
<keyword evidence="3 8" id="KW-0479">Metal-binding</keyword>
<dbReference type="InterPro" id="IPR001080">
    <property type="entry name" value="3Fe4S_ferredoxin"/>
</dbReference>
<keyword evidence="7" id="KW-0003">3Fe-4S</keyword>
<keyword evidence="4 8" id="KW-0249">Electron transport</keyword>
<accession>A0A1H3H2K1</accession>
<keyword evidence="2 8" id="KW-0813">Transport</keyword>
<dbReference type="GO" id="GO:0051538">
    <property type="term" value="F:3 iron, 4 sulfur cluster binding"/>
    <property type="evidence" value="ECO:0007669"/>
    <property type="project" value="UniProtKB-KW"/>
</dbReference>
<dbReference type="AlphaFoldDB" id="A0A1H3H2K1"/>
<name>A0A1H3H2K1_9PSEU</name>
<dbReference type="GO" id="GO:0005506">
    <property type="term" value="F:iron ion binding"/>
    <property type="evidence" value="ECO:0007669"/>
    <property type="project" value="UniProtKB-UniRule"/>
</dbReference>
<dbReference type="Gene3D" id="3.30.70.20">
    <property type="match status" value="1"/>
</dbReference>
<reference evidence="9 10" key="1">
    <citation type="submission" date="2016-10" db="EMBL/GenBank/DDBJ databases">
        <authorList>
            <person name="de Groot N.N."/>
        </authorList>
    </citation>
    <scope>NUCLEOTIDE SEQUENCE [LARGE SCALE GENOMIC DNA]</scope>
    <source>
        <strain evidence="9 10">CPCC 202699</strain>
    </source>
</reference>
<dbReference type="Pfam" id="PF13370">
    <property type="entry name" value="Fer4_13"/>
    <property type="match status" value="1"/>
</dbReference>
<evidence type="ECO:0000256" key="6">
    <source>
        <dbReference type="ARBA" id="ARBA00023014"/>
    </source>
</evidence>
<protein>
    <recommendedName>
        <fullName evidence="8">Ferredoxin</fullName>
    </recommendedName>
</protein>
<keyword evidence="6 8" id="KW-0411">Iron-sulfur</keyword>
<dbReference type="PRINTS" id="PR00352">
    <property type="entry name" value="3FE4SFRDOXIN"/>
</dbReference>
<comment type="cofactor">
    <cofactor evidence="1">
        <name>[3Fe-4S] cluster</name>
        <dbReference type="ChEBI" id="CHEBI:21137"/>
    </cofactor>
</comment>
<comment type="function">
    <text evidence="8">Ferredoxins are iron-sulfur proteins that transfer electrons in a wide variety of metabolic reactions.</text>
</comment>
<evidence type="ECO:0000256" key="8">
    <source>
        <dbReference type="RuleBase" id="RU368020"/>
    </source>
</evidence>